<name>A0A1H1KV22_9MICO</name>
<evidence type="ECO:0000256" key="3">
    <source>
        <dbReference type="ARBA" id="ARBA00023027"/>
    </source>
</evidence>
<dbReference type="InterPro" id="IPR051317">
    <property type="entry name" value="Gfo/Idh/MocA_oxidoreduct"/>
</dbReference>
<evidence type="ECO:0000313" key="6">
    <source>
        <dbReference type="EMBL" id="SDR66221.1"/>
    </source>
</evidence>
<dbReference type="EMBL" id="LT629734">
    <property type="protein sequence ID" value="SDR66221.1"/>
    <property type="molecule type" value="Genomic_DNA"/>
</dbReference>
<dbReference type="GO" id="GO:0016491">
    <property type="term" value="F:oxidoreductase activity"/>
    <property type="evidence" value="ECO:0007669"/>
    <property type="project" value="UniProtKB-KW"/>
</dbReference>
<evidence type="ECO:0000259" key="5">
    <source>
        <dbReference type="Pfam" id="PF22725"/>
    </source>
</evidence>
<dbReference type="InterPro" id="IPR036291">
    <property type="entry name" value="NAD(P)-bd_dom_sf"/>
</dbReference>
<dbReference type="PANTHER" id="PTHR43708:SF5">
    <property type="entry name" value="CONSERVED EXPRESSED OXIDOREDUCTASE (EUROFUNG)-RELATED"/>
    <property type="match status" value="1"/>
</dbReference>
<evidence type="ECO:0000313" key="7">
    <source>
        <dbReference type="Proteomes" id="UP000199649"/>
    </source>
</evidence>
<reference evidence="7" key="1">
    <citation type="submission" date="2016-10" db="EMBL/GenBank/DDBJ databases">
        <authorList>
            <person name="Varghese N."/>
            <person name="Submissions S."/>
        </authorList>
    </citation>
    <scope>NUCLEOTIDE SEQUENCE [LARGE SCALE GENOMIC DNA]</scope>
    <source>
        <strain evidence="7">DSM 22965</strain>
    </source>
</reference>
<dbReference type="InterPro" id="IPR055170">
    <property type="entry name" value="GFO_IDH_MocA-like_dom"/>
</dbReference>
<keyword evidence="3" id="KW-0520">NAD</keyword>
<dbReference type="Gene3D" id="3.40.50.720">
    <property type="entry name" value="NAD(P)-binding Rossmann-like Domain"/>
    <property type="match status" value="1"/>
</dbReference>
<dbReference type="Pfam" id="PF01408">
    <property type="entry name" value="GFO_IDH_MocA"/>
    <property type="match status" value="1"/>
</dbReference>
<sequence>MAQRSVLGVGIVGAGFIGEFHVRSFAGVRDGDVVAVASRTSESATRLAGIAEELGVGRDVAVHADVRALVRDDRVDAVWVLAPNDSRLEVVRAIVEEVRAGARLTGIAIEKPLGRTVAEAREILELVESAGLLHAYLENQVYSPSITRAHELVWRRGAEAAGTPYLARCAEEHSGPHKAWFWDGAKQGGGVLSDMMCHSVEAGRYLLTPPGVDPSDWLTPVSVTASIQSLKWGRPAYAERLMELYPGAPDYRERPSEDYARAAWEFVNGDGETVIAEGTTSWSYVGAGLRLSFELLGPEYSMQSDTLATESRVFLSRALGQAQGEDMLEKQNAEQGLMPIVSDEAVSYGYTGENRHVTSCFLRGEQPLESLRNGLAVAELLMAAYQSAQTGQTVRWPVDVEGFVPDVAQGAWNPRRATA</sequence>
<comment type="similarity">
    <text evidence="1">Belongs to the Gfo/Idh/MocA family.</text>
</comment>
<dbReference type="SUPFAM" id="SSF55347">
    <property type="entry name" value="Glyceraldehyde-3-phosphate dehydrogenase-like, C-terminal domain"/>
    <property type="match status" value="1"/>
</dbReference>
<dbReference type="Gene3D" id="3.30.360.10">
    <property type="entry name" value="Dihydrodipicolinate Reductase, domain 2"/>
    <property type="match status" value="1"/>
</dbReference>
<dbReference type="AlphaFoldDB" id="A0A1H1KV22"/>
<keyword evidence="7" id="KW-1185">Reference proteome</keyword>
<dbReference type="STRING" id="684552.SAMN04489719_0163"/>
<organism evidence="6 7">
    <name type="scientific">Agrococcus carbonis</name>
    <dbReference type="NCBI Taxonomy" id="684552"/>
    <lineage>
        <taxon>Bacteria</taxon>
        <taxon>Bacillati</taxon>
        <taxon>Actinomycetota</taxon>
        <taxon>Actinomycetes</taxon>
        <taxon>Micrococcales</taxon>
        <taxon>Microbacteriaceae</taxon>
        <taxon>Agrococcus</taxon>
    </lineage>
</organism>
<dbReference type="RefSeq" id="WP_092664879.1">
    <property type="nucleotide sequence ID" value="NZ_LT629734.1"/>
</dbReference>
<accession>A0A1H1KV22</accession>
<keyword evidence="2" id="KW-0560">Oxidoreductase</keyword>
<proteinExistence type="inferred from homology"/>
<dbReference type="SUPFAM" id="SSF51735">
    <property type="entry name" value="NAD(P)-binding Rossmann-fold domains"/>
    <property type="match status" value="1"/>
</dbReference>
<dbReference type="GO" id="GO:0000166">
    <property type="term" value="F:nucleotide binding"/>
    <property type="evidence" value="ECO:0007669"/>
    <property type="project" value="InterPro"/>
</dbReference>
<dbReference type="PANTHER" id="PTHR43708">
    <property type="entry name" value="CONSERVED EXPRESSED OXIDOREDUCTASE (EUROFUNG)"/>
    <property type="match status" value="1"/>
</dbReference>
<evidence type="ECO:0000256" key="1">
    <source>
        <dbReference type="ARBA" id="ARBA00010928"/>
    </source>
</evidence>
<feature type="domain" description="Gfo/Idh/MocA-like oxidoreductase N-terminal" evidence="4">
    <location>
        <begin position="8"/>
        <end position="132"/>
    </location>
</feature>
<dbReference type="InterPro" id="IPR000683">
    <property type="entry name" value="Gfo/Idh/MocA-like_OxRdtase_N"/>
</dbReference>
<dbReference type="OrthoDB" id="9815825at2"/>
<protein>
    <submittedName>
        <fullName evidence="6">Predicted dehydrogenase</fullName>
    </submittedName>
</protein>
<dbReference type="Proteomes" id="UP000199649">
    <property type="component" value="Chromosome I"/>
</dbReference>
<evidence type="ECO:0000259" key="4">
    <source>
        <dbReference type="Pfam" id="PF01408"/>
    </source>
</evidence>
<evidence type="ECO:0000256" key="2">
    <source>
        <dbReference type="ARBA" id="ARBA00023002"/>
    </source>
</evidence>
<dbReference type="Pfam" id="PF22725">
    <property type="entry name" value="GFO_IDH_MocA_C3"/>
    <property type="match status" value="1"/>
</dbReference>
<feature type="domain" description="GFO/IDH/MocA-like oxidoreductase" evidence="5">
    <location>
        <begin position="160"/>
        <end position="297"/>
    </location>
</feature>
<gene>
    <name evidence="6" type="ORF">SAMN04489719_0163</name>
</gene>